<dbReference type="PROSITE" id="PS50157">
    <property type="entry name" value="ZINC_FINGER_C2H2_2"/>
    <property type="match status" value="3"/>
</dbReference>
<dbReference type="GO" id="GO:0005654">
    <property type="term" value="C:nucleoplasm"/>
    <property type="evidence" value="ECO:0007669"/>
    <property type="project" value="TreeGrafter"/>
</dbReference>
<evidence type="ECO:0000256" key="1">
    <source>
        <dbReference type="ARBA" id="ARBA00004123"/>
    </source>
</evidence>
<evidence type="ECO:0000256" key="7">
    <source>
        <dbReference type="ARBA" id="ARBA00023242"/>
    </source>
</evidence>
<organism evidence="10 11">
    <name type="scientific">Mortierella alpina</name>
    <name type="common">Oleaginous fungus</name>
    <name type="synonym">Mortierella renispora</name>
    <dbReference type="NCBI Taxonomy" id="64518"/>
    <lineage>
        <taxon>Eukaryota</taxon>
        <taxon>Fungi</taxon>
        <taxon>Fungi incertae sedis</taxon>
        <taxon>Mucoromycota</taxon>
        <taxon>Mortierellomycotina</taxon>
        <taxon>Mortierellomycetes</taxon>
        <taxon>Mortierellales</taxon>
        <taxon>Mortierellaceae</taxon>
        <taxon>Mortierella</taxon>
    </lineage>
</organism>
<dbReference type="AlphaFoldDB" id="A0A9P8CYZ2"/>
<keyword evidence="4" id="KW-0862">Zinc</keyword>
<evidence type="ECO:0000256" key="4">
    <source>
        <dbReference type="ARBA" id="ARBA00022833"/>
    </source>
</evidence>
<evidence type="ECO:0000259" key="9">
    <source>
        <dbReference type="PROSITE" id="PS50157"/>
    </source>
</evidence>
<keyword evidence="3" id="KW-0677">Repeat</keyword>
<sequence length="591" mass="63385">MTWPSLFNDVSYSSPSSSSPPLTAAAYNVHAFGPSTFTIQTSSYSAPSSAYSTPSVASAHHITSWPCSSLSVEYTHSPDSSDSDPASFSAKSLHSIELMSPSTQHFQNSPLQWQGLATGPSSLSQLLAPHSTQHSHDIHEPVVAPIQACSATMTTPQHLDTQQYLTLTSEAANSAMVLAEPQHHYDAILPLSLSKLPTSKSEFYRCAPAQPIAIPSQHRYQQQAVGGAHYTTYSPHHRHLHSASLGRTQSMDAFSSLSSSASSPLLSTATSVTDSPAGTPLYHPGHGHGHSHSHSYFMPTDPLASIDSGVHMGIGGNALETLDPTTMMVNDNIYTPISLGGAGEALHARPYSTSPSSSFMPTSYSVCSSFPSSAPSSPSLSSLSAFSSLSLTSSLYRRRVGNGSESPFSLPSSAYGSSAMTNATVPFMKHDLQAEDSGNDSPRLSAKGSRARYVCNVPNCHRTFSRPFNLKSHGLTHETHRPHGCPQCSKTFARVHDRDRHMKGHLQEKAHACIVCLGRFARQDAVTRHLKIANGQNPCAIILRMRGVGIKEVAAGRVERGDLGDEDAIKSTLEKLEEQVRKHKAGKLVLQ</sequence>
<proteinExistence type="predicted"/>
<dbReference type="Gene3D" id="3.30.160.60">
    <property type="entry name" value="Classic Zinc Finger"/>
    <property type="match status" value="2"/>
</dbReference>
<dbReference type="Pfam" id="PF00096">
    <property type="entry name" value="zf-C2H2"/>
    <property type="match status" value="1"/>
</dbReference>
<feature type="domain" description="C2H2-type" evidence="9">
    <location>
        <begin position="511"/>
        <end position="538"/>
    </location>
</feature>
<comment type="subcellular location">
    <subcellularLocation>
        <location evidence="1">Nucleus</location>
    </subcellularLocation>
</comment>
<dbReference type="InterPro" id="IPR036236">
    <property type="entry name" value="Znf_C2H2_sf"/>
</dbReference>
<dbReference type="InterPro" id="IPR013087">
    <property type="entry name" value="Znf_C2H2_type"/>
</dbReference>
<dbReference type="SMART" id="SM00355">
    <property type="entry name" value="ZnF_C2H2"/>
    <property type="match status" value="3"/>
</dbReference>
<evidence type="ECO:0000256" key="3">
    <source>
        <dbReference type="ARBA" id="ARBA00022737"/>
    </source>
</evidence>
<dbReference type="Proteomes" id="UP000717515">
    <property type="component" value="Unassembled WGS sequence"/>
</dbReference>
<gene>
    <name evidence="10" type="ORF">KVV02_002796</name>
</gene>
<protein>
    <recommendedName>
        <fullName evidence="9">C2H2-type domain-containing protein</fullName>
    </recommendedName>
</protein>
<evidence type="ECO:0000256" key="6">
    <source>
        <dbReference type="ARBA" id="ARBA00023163"/>
    </source>
</evidence>
<evidence type="ECO:0000313" key="10">
    <source>
        <dbReference type="EMBL" id="KAG9326108.1"/>
    </source>
</evidence>
<dbReference type="GO" id="GO:0001227">
    <property type="term" value="F:DNA-binding transcription repressor activity, RNA polymerase II-specific"/>
    <property type="evidence" value="ECO:0007669"/>
    <property type="project" value="TreeGrafter"/>
</dbReference>
<evidence type="ECO:0000256" key="8">
    <source>
        <dbReference type="PROSITE-ProRule" id="PRU00042"/>
    </source>
</evidence>
<keyword evidence="2" id="KW-0479">Metal-binding</keyword>
<dbReference type="GO" id="GO:0000978">
    <property type="term" value="F:RNA polymerase II cis-regulatory region sequence-specific DNA binding"/>
    <property type="evidence" value="ECO:0007669"/>
    <property type="project" value="TreeGrafter"/>
</dbReference>
<accession>A0A9P8CYZ2</accession>
<evidence type="ECO:0000256" key="5">
    <source>
        <dbReference type="ARBA" id="ARBA00023015"/>
    </source>
</evidence>
<comment type="caution">
    <text evidence="10">The sequence shown here is derived from an EMBL/GenBank/DDBJ whole genome shotgun (WGS) entry which is preliminary data.</text>
</comment>
<evidence type="ECO:0000256" key="2">
    <source>
        <dbReference type="ARBA" id="ARBA00022723"/>
    </source>
</evidence>
<keyword evidence="6" id="KW-0804">Transcription</keyword>
<keyword evidence="7" id="KW-0539">Nucleus</keyword>
<dbReference type="GO" id="GO:0008270">
    <property type="term" value="F:zinc ion binding"/>
    <property type="evidence" value="ECO:0007669"/>
    <property type="project" value="UniProtKB-KW"/>
</dbReference>
<evidence type="ECO:0000313" key="11">
    <source>
        <dbReference type="Proteomes" id="UP000717515"/>
    </source>
</evidence>
<feature type="domain" description="C2H2-type" evidence="9">
    <location>
        <begin position="453"/>
        <end position="482"/>
    </location>
</feature>
<dbReference type="SUPFAM" id="SSF57667">
    <property type="entry name" value="beta-beta-alpha zinc fingers"/>
    <property type="match status" value="2"/>
</dbReference>
<feature type="domain" description="C2H2-type" evidence="9">
    <location>
        <begin position="483"/>
        <end position="510"/>
    </location>
</feature>
<dbReference type="PANTHER" id="PTHR24399:SF70">
    <property type="entry name" value="C2H2-TYPE DOMAIN-CONTAINING PROTEIN"/>
    <property type="match status" value="1"/>
</dbReference>
<reference evidence="10" key="1">
    <citation type="submission" date="2021-07" db="EMBL/GenBank/DDBJ databases">
        <title>Draft genome of Mortierella alpina, strain LL118, isolated from an aspen leaf litter sample.</title>
        <authorList>
            <person name="Yang S."/>
            <person name="Vinatzer B.A."/>
        </authorList>
    </citation>
    <scope>NUCLEOTIDE SEQUENCE</scope>
    <source>
        <strain evidence="10">LL118</strain>
    </source>
</reference>
<dbReference type="EMBL" id="JAIFTL010000026">
    <property type="protein sequence ID" value="KAG9326108.1"/>
    <property type="molecule type" value="Genomic_DNA"/>
</dbReference>
<dbReference type="PANTHER" id="PTHR24399">
    <property type="entry name" value="ZINC FINGER AND BTB DOMAIN-CONTAINING"/>
    <property type="match status" value="1"/>
</dbReference>
<dbReference type="PROSITE" id="PS00028">
    <property type="entry name" value="ZINC_FINGER_C2H2_1"/>
    <property type="match status" value="2"/>
</dbReference>
<name>A0A9P8CYZ2_MORAP</name>
<keyword evidence="5" id="KW-0805">Transcription regulation</keyword>
<keyword evidence="8" id="KW-0863">Zinc-finger</keyword>